<evidence type="ECO:0000256" key="1">
    <source>
        <dbReference type="ARBA" id="ARBA00004870"/>
    </source>
</evidence>
<dbReference type="GO" id="GO:0016020">
    <property type="term" value="C:membrane"/>
    <property type="evidence" value="ECO:0007669"/>
    <property type="project" value="GOC"/>
</dbReference>
<protein>
    <recommendedName>
        <fullName evidence="2">tetraacyldisaccharide 4'-kinase</fullName>
        <ecNumber evidence="2">2.7.1.130</ecNumber>
    </recommendedName>
</protein>
<keyword evidence="4" id="KW-0441">Lipid A biosynthesis</keyword>
<dbReference type="GO" id="GO:0005524">
    <property type="term" value="F:ATP binding"/>
    <property type="evidence" value="ECO:0007669"/>
    <property type="project" value="UniProtKB-KW"/>
</dbReference>
<dbReference type="InterPro" id="IPR003758">
    <property type="entry name" value="LpxK"/>
</dbReference>
<keyword evidence="6" id="KW-0547">Nucleotide-binding</keyword>
<dbReference type="PANTHER" id="PTHR42724">
    <property type="entry name" value="TETRAACYLDISACCHARIDE 4'-KINASE"/>
    <property type="match status" value="1"/>
</dbReference>
<dbReference type="EMBL" id="CM017328">
    <property type="protein sequence ID" value="KAE8125530.1"/>
    <property type="molecule type" value="Genomic_DNA"/>
</dbReference>
<dbReference type="Proteomes" id="UP000327013">
    <property type="component" value="Chromosome 8"/>
</dbReference>
<keyword evidence="5" id="KW-0808">Transferase</keyword>
<name>A0A5N6RW22_9ROSI</name>
<evidence type="ECO:0000256" key="2">
    <source>
        <dbReference type="ARBA" id="ARBA00012071"/>
    </source>
</evidence>
<evidence type="ECO:0000256" key="4">
    <source>
        <dbReference type="ARBA" id="ARBA00022556"/>
    </source>
</evidence>
<dbReference type="GO" id="GO:0009029">
    <property type="term" value="F:lipid-A 4'-kinase activity"/>
    <property type="evidence" value="ECO:0007669"/>
    <property type="project" value="UniProtKB-EC"/>
</dbReference>
<dbReference type="NCBIfam" id="TIGR00682">
    <property type="entry name" value="lpxK"/>
    <property type="match status" value="1"/>
</dbReference>
<evidence type="ECO:0000256" key="8">
    <source>
        <dbReference type="ARBA" id="ARBA00022840"/>
    </source>
</evidence>
<evidence type="ECO:0000256" key="6">
    <source>
        <dbReference type="ARBA" id="ARBA00022741"/>
    </source>
</evidence>
<proteinExistence type="inferred from homology"/>
<comment type="pathway">
    <text evidence="1">Glycolipid biosynthesis; lipid IV(A) biosynthesis; lipid IV(A) from (3R)-3-hydroxytetradecanoyl-[acyl-carrier-protein] and UDP-N-acetyl-alpha-D-glucosamine: step 6/6.</text>
</comment>
<evidence type="ECO:0000256" key="7">
    <source>
        <dbReference type="ARBA" id="ARBA00022777"/>
    </source>
</evidence>
<dbReference type="OrthoDB" id="10266567at2759"/>
<evidence type="ECO:0000256" key="5">
    <source>
        <dbReference type="ARBA" id="ARBA00022679"/>
    </source>
</evidence>
<evidence type="ECO:0000313" key="10">
    <source>
        <dbReference type="EMBL" id="KAE8125530.1"/>
    </source>
</evidence>
<organism evidence="10 11">
    <name type="scientific">Carpinus fangiana</name>
    <dbReference type="NCBI Taxonomy" id="176857"/>
    <lineage>
        <taxon>Eukaryota</taxon>
        <taxon>Viridiplantae</taxon>
        <taxon>Streptophyta</taxon>
        <taxon>Embryophyta</taxon>
        <taxon>Tracheophyta</taxon>
        <taxon>Spermatophyta</taxon>
        <taxon>Magnoliopsida</taxon>
        <taxon>eudicotyledons</taxon>
        <taxon>Gunneridae</taxon>
        <taxon>Pentapetalae</taxon>
        <taxon>rosids</taxon>
        <taxon>fabids</taxon>
        <taxon>Fagales</taxon>
        <taxon>Betulaceae</taxon>
        <taxon>Carpinus</taxon>
    </lineage>
</organism>
<dbReference type="UniPathway" id="UPA00359">
    <property type="reaction ID" value="UER00482"/>
</dbReference>
<dbReference type="AlphaFoldDB" id="A0A5N6RW22"/>
<gene>
    <name evidence="10" type="ORF">FH972_020325</name>
</gene>
<keyword evidence="3" id="KW-0444">Lipid biosynthesis</keyword>
<keyword evidence="8" id="KW-0067">ATP-binding</keyword>
<keyword evidence="9" id="KW-0443">Lipid metabolism</keyword>
<dbReference type="Pfam" id="PF02606">
    <property type="entry name" value="LpxK"/>
    <property type="match status" value="1"/>
</dbReference>
<reference evidence="10 11" key="1">
    <citation type="submission" date="2019-06" db="EMBL/GenBank/DDBJ databases">
        <title>A chromosomal-level reference genome of Carpinus fangiana (Coryloideae, Betulaceae).</title>
        <authorList>
            <person name="Yang X."/>
            <person name="Wang Z."/>
            <person name="Zhang L."/>
            <person name="Hao G."/>
            <person name="Liu J."/>
            <person name="Yang Y."/>
        </authorList>
    </citation>
    <scope>NUCLEOTIDE SEQUENCE [LARGE SCALE GENOMIC DNA]</scope>
    <source>
        <strain evidence="10">Cfa_2016G</strain>
        <tissue evidence="10">Leaf</tissue>
    </source>
</reference>
<keyword evidence="7" id="KW-0418">Kinase</keyword>
<dbReference type="GO" id="GO:0009245">
    <property type="term" value="P:lipid A biosynthetic process"/>
    <property type="evidence" value="ECO:0007669"/>
    <property type="project" value="UniProtKB-KW"/>
</dbReference>
<keyword evidence="11" id="KW-1185">Reference proteome</keyword>
<evidence type="ECO:0000256" key="3">
    <source>
        <dbReference type="ARBA" id="ARBA00022516"/>
    </source>
</evidence>
<dbReference type="HAMAP" id="MF_00409">
    <property type="entry name" value="LpxK"/>
    <property type="match status" value="1"/>
</dbReference>
<dbReference type="PANTHER" id="PTHR42724:SF1">
    <property type="entry name" value="TETRAACYLDISACCHARIDE 4'-KINASE, MITOCHONDRIAL-RELATED"/>
    <property type="match status" value="1"/>
</dbReference>
<evidence type="ECO:0000313" key="11">
    <source>
        <dbReference type="Proteomes" id="UP000327013"/>
    </source>
</evidence>
<accession>A0A5N6RW22</accession>
<dbReference type="EC" id="2.7.1.130" evidence="2"/>
<evidence type="ECO:0000256" key="9">
    <source>
        <dbReference type="ARBA" id="ARBA00023098"/>
    </source>
</evidence>
<sequence length="397" mass="44596">MEKLRVLVNEIAYARDQTKLSTLQRSLTPVLSFASSLYRVALSFRHCLYHFALLRKHRLPVPVISVGNLTWGGNGKTPMVEFIARWLSDSGISPLILTRGYAGGDEARMLERHLFGTRTKIGVGANRAAIAACCFEIYGYIDPRSSTCDHKLCLDNNVESHLNSGKIGAVILDDGMQHWSLQRDLEIVMVNGLMLWGNRQLLPLGPLREPLTALRRADAAVIHHADLVSEQNLKDIEFMMREVKESLPIFYTRMTPSHFFEVANINSKLTLEALCDAIILCVSAIGSANAFVNAMEKIGASYVDRLDFSDHHVFQATDVEMIRKRLGELEDKFGSQPVIVITEKDYDRDSEILKHLHPFKVLALCSVLQVLSHRGCTEKGYRKLLEELLRVKLAGPN</sequence>